<comment type="caution">
    <text evidence="7">The sequence shown here is derived from an EMBL/GenBank/DDBJ whole genome shotgun (WGS) entry which is preliminary data.</text>
</comment>
<reference evidence="7" key="2">
    <citation type="journal article" date="2021" name="PeerJ">
        <title>Extensive microbial diversity within the chicken gut microbiome revealed by metagenomics and culture.</title>
        <authorList>
            <person name="Gilroy R."/>
            <person name="Ravi A."/>
            <person name="Getino M."/>
            <person name="Pursley I."/>
            <person name="Horton D.L."/>
            <person name="Alikhan N.F."/>
            <person name="Baker D."/>
            <person name="Gharbi K."/>
            <person name="Hall N."/>
            <person name="Watson M."/>
            <person name="Adriaenssens E.M."/>
            <person name="Foster-Nyarko E."/>
            <person name="Jarju S."/>
            <person name="Secka A."/>
            <person name="Antonio M."/>
            <person name="Oren A."/>
            <person name="Chaudhuri R.R."/>
            <person name="La Ragione R."/>
            <person name="Hildebrand F."/>
            <person name="Pallen M.J."/>
        </authorList>
    </citation>
    <scope>NUCLEOTIDE SEQUENCE</scope>
    <source>
        <strain evidence="7">ChiW13-3771</strain>
    </source>
</reference>
<evidence type="ECO:0000256" key="1">
    <source>
        <dbReference type="ARBA" id="ARBA00004141"/>
    </source>
</evidence>
<sequence length="358" mass="41392">MNRETNSVQKSNLNEDQGSNIPVRRFFARWLDSLVYSTIWLFFLTVVMKINVLSIRRWMAIGVLSISKWMTIIDIVVGIVFVLLIEPVLLSAFGTTIGKWILGIRITDLNGRRLSYAKARSRVVIMLWRGNGFYIPIYNVVRLWKSFSDCRDGKTLGWEYDSVIHLKDQRKWRIGVYIGACITMLGVIVFGISITGMPKHRGDITVAQFCENYNQLSDYYEMYTGYLDEKGQWITSDNNSGIVEERRTITGGVIIYMMEVNAPEFVFSENDGIMTKLEMSIDSSEEATSVCQSRFILAILSFVKAQQQYSLFSFRLNHIIGQIEREPFQNFEFTEYGVIIRGEKQDNSFHFSIEKQSY</sequence>
<dbReference type="InterPro" id="IPR010432">
    <property type="entry name" value="RDD"/>
</dbReference>
<evidence type="ECO:0000313" key="7">
    <source>
        <dbReference type="EMBL" id="HIR87819.1"/>
    </source>
</evidence>
<keyword evidence="3 5" id="KW-1133">Transmembrane helix</keyword>
<organism evidence="7 8">
    <name type="scientific">Candidatus Fimimorpha faecalis</name>
    <dbReference type="NCBI Taxonomy" id="2840824"/>
    <lineage>
        <taxon>Bacteria</taxon>
        <taxon>Bacillati</taxon>
        <taxon>Bacillota</taxon>
        <taxon>Clostridia</taxon>
        <taxon>Eubacteriales</taxon>
        <taxon>Candidatus Fimimorpha</taxon>
    </lineage>
</organism>
<keyword evidence="4 5" id="KW-0472">Membrane</keyword>
<dbReference type="AlphaFoldDB" id="A0A9D1ECN7"/>
<dbReference type="Pfam" id="PF06271">
    <property type="entry name" value="RDD"/>
    <property type="match status" value="1"/>
</dbReference>
<feature type="transmembrane region" description="Helical" evidence="5">
    <location>
        <begin position="34"/>
        <end position="55"/>
    </location>
</feature>
<evidence type="ECO:0000256" key="3">
    <source>
        <dbReference type="ARBA" id="ARBA00022989"/>
    </source>
</evidence>
<proteinExistence type="predicted"/>
<feature type="transmembrane region" description="Helical" evidence="5">
    <location>
        <begin position="174"/>
        <end position="194"/>
    </location>
</feature>
<dbReference type="EMBL" id="DVHN01000032">
    <property type="protein sequence ID" value="HIR87819.1"/>
    <property type="molecule type" value="Genomic_DNA"/>
</dbReference>
<name>A0A9D1ECN7_9FIRM</name>
<dbReference type="GO" id="GO:0016020">
    <property type="term" value="C:membrane"/>
    <property type="evidence" value="ECO:0007669"/>
    <property type="project" value="UniProtKB-SubCell"/>
</dbReference>
<evidence type="ECO:0000259" key="6">
    <source>
        <dbReference type="Pfam" id="PF06271"/>
    </source>
</evidence>
<gene>
    <name evidence="7" type="ORF">IAC96_02610</name>
</gene>
<dbReference type="Proteomes" id="UP000824201">
    <property type="component" value="Unassembled WGS sequence"/>
</dbReference>
<evidence type="ECO:0000256" key="2">
    <source>
        <dbReference type="ARBA" id="ARBA00022692"/>
    </source>
</evidence>
<evidence type="ECO:0000256" key="4">
    <source>
        <dbReference type="ARBA" id="ARBA00023136"/>
    </source>
</evidence>
<protein>
    <submittedName>
        <fullName evidence="7">RDD family protein</fullName>
    </submittedName>
</protein>
<feature type="transmembrane region" description="Helical" evidence="5">
    <location>
        <begin position="75"/>
        <end position="102"/>
    </location>
</feature>
<keyword evidence="2 5" id="KW-0812">Transmembrane</keyword>
<evidence type="ECO:0000313" key="8">
    <source>
        <dbReference type="Proteomes" id="UP000824201"/>
    </source>
</evidence>
<evidence type="ECO:0000256" key="5">
    <source>
        <dbReference type="SAM" id="Phobius"/>
    </source>
</evidence>
<feature type="domain" description="RDD" evidence="6">
    <location>
        <begin position="23"/>
        <end position="150"/>
    </location>
</feature>
<reference evidence="7" key="1">
    <citation type="submission" date="2020-10" db="EMBL/GenBank/DDBJ databases">
        <authorList>
            <person name="Gilroy R."/>
        </authorList>
    </citation>
    <scope>NUCLEOTIDE SEQUENCE</scope>
    <source>
        <strain evidence="7">ChiW13-3771</strain>
    </source>
</reference>
<comment type="subcellular location">
    <subcellularLocation>
        <location evidence="1">Membrane</location>
        <topology evidence="1">Multi-pass membrane protein</topology>
    </subcellularLocation>
</comment>
<accession>A0A9D1ECN7</accession>